<sequence>MSSISALSSSASTWATSATQRPSGPPPGGGPEKTNAAVADLLGIDADTLKAQLSSGKTMAELAQAAGVSNDDLVATIQATLPADAPQSMASDIASGAMGGPGAAGRGHHKPAVDAQSGIQALSSALGVSTEDLMARLTDGTGIQDLLDSNPKVAAQLSSNQQKGALVDGYA</sequence>
<dbReference type="RefSeq" id="WP_131801677.1">
    <property type="nucleotide sequence ID" value="NZ_FNIR01000003.1"/>
</dbReference>
<accession>A0A1H0G3D0</accession>
<feature type="compositionally biased region" description="Low complexity" evidence="1">
    <location>
        <begin position="1"/>
        <end position="19"/>
    </location>
</feature>
<feature type="region of interest" description="Disordered" evidence="1">
    <location>
        <begin position="88"/>
        <end position="111"/>
    </location>
</feature>
<dbReference type="OrthoDB" id="9838633at2"/>
<organism evidence="2 3">
    <name type="scientific">Klenkia soli</name>
    <dbReference type="NCBI Taxonomy" id="1052260"/>
    <lineage>
        <taxon>Bacteria</taxon>
        <taxon>Bacillati</taxon>
        <taxon>Actinomycetota</taxon>
        <taxon>Actinomycetes</taxon>
        <taxon>Geodermatophilales</taxon>
        <taxon>Geodermatophilaceae</taxon>
        <taxon>Klenkia</taxon>
    </lineage>
</organism>
<dbReference type="Proteomes" id="UP000199088">
    <property type="component" value="Unassembled WGS sequence"/>
</dbReference>
<reference evidence="3" key="1">
    <citation type="submission" date="2016-10" db="EMBL/GenBank/DDBJ databases">
        <authorList>
            <person name="Varghese N."/>
            <person name="Submissions S."/>
        </authorList>
    </citation>
    <scope>NUCLEOTIDE SEQUENCE [LARGE SCALE GENOMIC DNA]</scope>
    <source>
        <strain evidence="3">DSM 45843</strain>
    </source>
</reference>
<name>A0A1H0G3D0_9ACTN</name>
<evidence type="ECO:0000256" key="1">
    <source>
        <dbReference type="SAM" id="MobiDB-lite"/>
    </source>
</evidence>
<evidence type="ECO:0000313" key="2">
    <source>
        <dbReference type="EMBL" id="SDO01397.1"/>
    </source>
</evidence>
<protein>
    <submittedName>
        <fullName evidence="2">Uncharacterized protein</fullName>
    </submittedName>
</protein>
<keyword evidence="3" id="KW-1185">Reference proteome</keyword>
<dbReference type="EMBL" id="FNIR01000003">
    <property type="protein sequence ID" value="SDO01397.1"/>
    <property type="molecule type" value="Genomic_DNA"/>
</dbReference>
<dbReference type="STRING" id="1052260.SAMN05660199_01124"/>
<evidence type="ECO:0000313" key="3">
    <source>
        <dbReference type="Proteomes" id="UP000199088"/>
    </source>
</evidence>
<dbReference type="AlphaFoldDB" id="A0A1H0G3D0"/>
<gene>
    <name evidence="2" type="ORF">SAMN05660199_01124</name>
</gene>
<proteinExistence type="predicted"/>
<feature type="region of interest" description="Disordered" evidence="1">
    <location>
        <begin position="1"/>
        <end position="35"/>
    </location>
</feature>